<reference evidence="6 7" key="1">
    <citation type="submission" date="2019-08" db="EMBL/GenBank/DDBJ databases">
        <title>Draft genome sequences of two oriental melons (Cucumis melo L. var makuwa).</title>
        <authorList>
            <person name="Kwon S.-Y."/>
        </authorList>
    </citation>
    <scope>NUCLEOTIDE SEQUENCE [LARGE SCALE GENOMIC DNA]</scope>
    <source>
        <strain evidence="7">cv. Chang Bougi</strain>
        <strain evidence="6">cv. SW 3</strain>
        <tissue evidence="4">Leaf</tissue>
    </source>
</reference>
<dbReference type="EMBL" id="SSTE01005668">
    <property type="protein sequence ID" value="KAA0060409.1"/>
    <property type="molecule type" value="Genomic_DNA"/>
</dbReference>
<protein>
    <submittedName>
        <fullName evidence="4">Retrovirus-related Pol polyprotein from transposon TNT 1-94</fullName>
    </submittedName>
</protein>
<dbReference type="PROSITE" id="PS50158">
    <property type="entry name" value="ZF_CCHC"/>
    <property type="match status" value="1"/>
</dbReference>
<keyword evidence="1" id="KW-0862">Zinc</keyword>
<keyword evidence="1" id="KW-0479">Metal-binding</keyword>
<organism evidence="4 6">
    <name type="scientific">Cucumis melo var. makuwa</name>
    <name type="common">Oriental melon</name>
    <dbReference type="NCBI Taxonomy" id="1194695"/>
    <lineage>
        <taxon>Eukaryota</taxon>
        <taxon>Viridiplantae</taxon>
        <taxon>Streptophyta</taxon>
        <taxon>Embryophyta</taxon>
        <taxon>Tracheophyta</taxon>
        <taxon>Spermatophyta</taxon>
        <taxon>Magnoliopsida</taxon>
        <taxon>eudicotyledons</taxon>
        <taxon>Gunneridae</taxon>
        <taxon>Pentapetalae</taxon>
        <taxon>rosids</taxon>
        <taxon>fabids</taxon>
        <taxon>Cucurbitales</taxon>
        <taxon>Cucurbitaceae</taxon>
        <taxon>Benincaseae</taxon>
        <taxon>Cucumis</taxon>
    </lineage>
</organism>
<accession>A0A5A7V3S5</accession>
<feature type="compositionally biased region" description="Polar residues" evidence="2">
    <location>
        <begin position="225"/>
        <end position="249"/>
    </location>
</feature>
<feature type="domain" description="CCHC-type" evidence="3">
    <location>
        <begin position="20"/>
        <end position="33"/>
    </location>
</feature>
<comment type="caution">
    <text evidence="4">The sequence shown here is derived from an EMBL/GenBank/DDBJ whole genome shotgun (WGS) entry which is preliminary data.</text>
</comment>
<dbReference type="Proteomes" id="UP000321393">
    <property type="component" value="Unassembled WGS sequence"/>
</dbReference>
<evidence type="ECO:0000256" key="1">
    <source>
        <dbReference type="PROSITE-ProRule" id="PRU00047"/>
    </source>
</evidence>
<dbReference type="Proteomes" id="UP000321947">
    <property type="component" value="Unassembled WGS sequence"/>
</dbReference>
<evidence type="ECO:0000259" key="3">
    <source>
        <dbReference type="PROSITE" id="PS50158"/>
    </source>
</evidence>
<evidence type="ECO:0000256" key="2">
    <source>
        <dbReference type="SAM" id="MobiDB-lite"/>
    </source>
</evidence>
<dbReference type="PANTHER" id="PTHR34222">
    <property type="entry name" value="GAG_PRE-INTEGRS DOMAIN-CONTAINING PROTEIN"/>
    <property type="match status" value="1"/>
</dbReference>
<dbReference type="PANTHER" id="PTHR34222:SF100">
    <property type="entry name" value="CCHC-TYPE DOMAIN-CONTAINING PROTEIN"/>
    <property type="match status" value="1"/>
</dbReference>
<evidence type="ECO:0000313" key="4">
    <source>
        <dbReference type="EMBL" id="KAA0060409.1"/>
    </source>
</evidence>
<gene>
    <name evidence="5" type="ORF">E5676_scaffold318G001610</name>
    <name evidence="4" type="ORF">E6C27_scaffold22G002230</name>
</gene>
<dbReference type="GO" id="GO:0008270">
    <property type="term" value="F:zinc ion binding"/>
    <property type="evidence" value="ECO:0007669"/>
    <property type="project" value="UniProtKB-KW"/>
</dbReference>
<name>A0A5A7V3S5_CUCMM</name>
<dbReference type="EMBL" id="SSTD01005234">
    <property type="protein sequence ID" value="TYK22148.1"/>
    <property type="molecule type" value="Genomic_DNA"/>
</dbReference>
<evidence type="ECO:0000313" key="7">
    <source>
        <dbReference type="Proteomes" id="UP000321947"/>
    </source>
</evidence>
<evidence type="ECO:0000313" key="6">
    <source>
        <dbReference type="Proteomes" id="UP000321393"/>
    </source>
</evidence>
<dbReference type="OrthoDB" id="998494at2759"/>
<proteinExistence type="predicted"/>
<evidence type="ECO:0000313" key="5">
    <source>
        <dbReference type="EMBL" id="TYK22148.1"/>
    </source>
</evidence>
<dbReference type="GO" id="GO:0003676">
    <property type="term" value="F:nucleic acid binding"/>
    <property type="evidence" value="ECO:0007669"/>
    <property type="project" value="InterPro"/>
</dbReference>
<feature type="region of interest" description="Disordered" evidence="2">
    <location>
        <begin position="216"/>
        <end position="267"/>
    </location>
</feature>
<dbReference type="InterPro" id="IPR001878">
    <property type="entry name" value="Znf_CCHC"/>
</dbReference>
<sequence length="480" mass="53645">MLQQWPYQVIELAEKERPTCSYCGSRGHVADKCYKKHGYPPNYKPKNSNFNFPASDTSKIVSKVANTNSTATNPSPIFFSSLSSEHYRQLMTLLNTHLQAANTFTYNLISASCLLTSKNISVDFHSTCCIIQDLSLSVTIGKASCQNGLYVLSKDVDASVAAGELENVFHDLVLPMPILDNKITTSNIPQATVDPIIDNIVPNDNLNSNFVAHENTQDAQDVHSPKTQIKQDAANEGNTSDTTNTTLEQSIAPCNPPISRKSRRQHKPPSFLKDCHCHLLTHGSPPKDTTSYHPIDKVLSYEKLNQTHSTFLCNMSTKYEPSFFHQAVNSNAMDAEISAMERTNTWSIVPLTYGHHVGYSQQEGIDFLETFSLVAKIVTVKEGSHGDGGMCNVKWEAARLPKSKWLWNWPIDANYYEPDRESRVQRSLGDETSTFWTGSWLSCGPIMIASPMHYHLAFSFHDAIVAVLYVETTDAWDLRL</sequence>
<dbReference type="AlphaFoldDB" id="A0A5A7V3S5"/>
<keyword evidence="1" id="KW-0863">Zinc-finger</keyword>